<reference evidence="3" key="1">
    <citation type="journal article" date="2018" name="Nat. Microbiol.">
        <title>Leveraging single-cell genomics to expand the fungal tree of life.</title>
        <authorList>
            <person name="Ahrendt S.R."/>
            <person name="Quandt C.A."/>
            <person name="Ciobanu D."/>
            <person name="Clum A."/>
            <person name="Salamov A."/>
            <person name="Andreopoulos B."/>
            <person name="Cheng J.F."/>
            <person name="Woyke T."/>
            <person name="Pelin A."/>
            <person name="Henrissat B."/>
            <person name="Reynolds N.K."/>
            <person name="Benny G.L."/>
            <person name="Smith M.E."/>
            <person name="James T.Y."/>
            <person name="Grigoriev I.V."/>
        </authorList>
    </citation>
    <scope>NUCLEOTIDE SEQUENCE [LARGE SCALE GENOMIC DNA]</scope>
</reference>
<accession>A0A4P9WIH9</accession>
<dbReference type="Proteomes" id="UP000269721">
    <property type="component" value="Unassembled WGS sequence"/>
</dbReference>
<gene>
    <name evidence="2" type="ORF">BDK51DRAFT_43677</name>
</gene>
<evidence type="ECO:0000259" key="1">
    <source>
        <dbReference type="Pfam" id="PF17921"/>
    </source>
</evidence>
<proteinExistence type="predicted"/>
<sequence length="184" mass="20644">MAMPDASLPAGTSERRPPKVTLLADGGEGLKVNPGVAKTTKKIIVDYYWPGMFLDIQRFLTSCPECQRFKEPKLQYGFMHHLPFRAGVMSWLAKSMGLHAEAYEVCLCFINYFSSRVILVPTMKKWTAQILAELFFSRIYTQPQDDVPPNAMISEVVLILELPGEDQTLFALGESLCVVDPPLD</sequence>
<evidence type="ECO:0000313" key="3">
    <source>
        <dbReference type="Proteomes" id="UP000269721"/>
    </source>
</evidence>
<feature type="domain" description="Integrase zinc-binding" evidence="1">
    <location>
        <begin position="34"/>
        <end position="71"/>
    </location>
</feature>
<protein>
    <recommendedName>
        <fullName evidence="1">Integrase zinc-binding domain-containing protein</fullName>
    </recommendedName>
</protein>
<dbReference type="InterPro" id="IPR041588">
    <property type="entry name" value="Integrase_H2C2"/>
</dbReference>
<dbReference type="OrthoDB" id="3341476at2759"/>
<evidence type="ECO:0000313" key="2">
    <source>
        <dbReference type="EMBL" id="RKO91693.1"/>
    </source>
</evidence>
<dbReference type="EMBL" id="KZ994946">
    <property type="protein sequence ID" value="RKO91693.1"/>
    <property type="molecule type" value="Genomic_DNA"/>
</dbReference>
<dbReference type="AlphaFoldDB" id="A0A4P9WIH9"/>
<name>A0A4P9WIH9_9FUNG</name>
<keyword evidence="3" id="KW-1185">Reference proteome</keyword>
<organism evidence="2 3">
    <name type="scientific">Blyttiomyces helicus</name>
    <dbReference type="NCBI Taxonomy" id="388810"/>
    <lineage>
        <taxon>Eukaryota</taxon>
        <taxon>Fungi</taxon>
        <taxon>Fungi incertae sedis</taxon>
        <taxon>Chytridiomycota</taxon>
        <taxon>Chytridiomycota incertae sedis</taxon>
        <taxon>Chytridiomycetes</taxon>
        <taxon>Chytridiomycetes incertae sedis</taxon>
        <taxon>Blyttiomyces</taxon>
    </lineage>
</organism>
<dbReference type="Pfam" id="PF17921">
    <property type="entry name" value="Integrase_H2C2"/>
    <property type="match status" value="1"/>
</dbReference>
<dbReference type="Gene3D" id="1.10.340.70">
    <property type="match status" value="1"/>
</dbReference>